<evidence type="ECO:0000259" key="8">
    <source>
        <dbReference type="Pfam" id="PF13439"/>
    </source>
</evidence>
<proteinExistence type="inferred from homology"/>
<evidence type="ECO:0000259" key="6">
    <source>
        <dbReference type="Pfam" id="PF00534"/>
    </source>
</evidence>
<dbReference type="InterPro" id="IPR006379">
    <property type="entry name" value="HAD-SF_hydro_IIB"/>
</dbReference>
<dbReference type="InterPro" id="IPR012822">
    <property type="entry name" value="SucroseP_synth_GlycoTrfase_dom"/>
</dbReference>
<keyword evidence="3" id="KW-0328">Glycosyltransferase</keyword>
<dbReference type="PANTHER" id="PTHR46039:SF5">
    <property type="entry name" value="SUCROSE-PHOSPHATE SYNTHASE 3-RELATED"/>
    <property type="match status" value="1"/>
</dbReference>
<reference evidence="9" key="1">
    <citation type="submission" date="2018-06" db="EMBL/GenBank/DDBJ databases">
        <authorList>
            <person name="Zhirakovskaya E."/>
        </authorList>
    </citation>
    <scope>NUCLEOTIDE SEQUENCE</scope>
</reference>
<dbReference type="GO" id="GO:0046524">
    <property type="term" value="F:sucrose-phosphate synthase activity"/>
    <property type="evidence" value="ECO:0007669"/>
    <property type="project" value="UniProtKB-EC"/>
</dbReference>
<dbReference type="SUPFAM" id="SSF53756">
    <property type="entry name" value="UDP-Glycosyltransferase/glycogen phosphorylase"/>
    <property type="match status" value="1"/>
</dbReference>
<evidence type="ECO:0000256" key="2">
    <source>
        <dbReference type="ARBA" id="ARBA00012536"/>
    </source>
</evidence>
<keyword evidence="4" id="KW-0808">Transferase</keyword>
<dbReference type="EC" id="2.4.1.14" evidence="2"/>
<dbReference type="InterPro" id="IPR044161">
    <property type="entry name" value="SPS"/>
</dbReference>
<dbReference type="Pfam" id="PF00534">
    <property type="entry name" value="Glycos_transf_1"/>
    <property type="match status" value="1"/>
</dbReference>
<sequence length="732" mass="82076">MFARGGSDKIYLLLISIHGLIRAHNLELGRDADTGGQTKYVIDLVRALGERDDIERVDLVTRRVIDSAVSDDYARPIETLSDKVRIVRINAGPEEYLPKEQLWDHLDSFTDNLTNWLNEQPRMPDLVHSHYADAGYVGMHLASLLGIPLIHTGHSLGRDKRKRLLARGLSREKIERTYNIERRIDAEEEILANADLVITSTHNEIEEQYELYNYYDPRRMAVIPPGTDLKQFYPPREGGKFGFASHLARFLNEPGKPLILLLSRPDERKNILTLIEAYGESPALQKAANLLIIVGSRDDIRDMDAGAQSVLINILLLVDSYDLYGRVAIPKHHRADEVPEIYRLAAASGGVFVNPALTEPFGLTILEAAASGLPVVVTENGGPVDIIANCHNGELVDPLDKAAITTALLKLLCDRTAWLQAARNGIKGVRRHYAWPAHVECYLSRIRKLPDNYKPMPIEQPELRAKRYQDRAIFTDLDQSLVGSPAAIQHFVEAMRAHRKCAAFGIVTGRRIDSALALMKKYRIPTPDVLISSLGTRIHYGQGLTEDDWWADHIDHDWNLQRVRKVLADLPGLKPQPKNEQSRFKVSNYIDPRTAPPLDEIITLLRKKELTTNVLYSFGQFLDIVPSRASKGQALRYVSQRLDIPLEHILVAGGSGADEDMMRGNTLAVVVGNRHHEELSQLIDQEKIYFARQPYALGILEAIDHYGFFDSRGNREAGLAAPSKKGSTAIPV</sequence>
<feature type="domain" description="Sucrose phosphatase-like" evidence="7">
    <location>
        <begin position="471"/>
        <end position="707"/>
    </location>
</feature>
<dbReference type="Pfam" id="PF05116">
    <property type="entry name" value="S6PP"/>
    <property type="match status" value="1"/>
</dbReference>
<dbReference type="InterPro" id="IPR012821">
    <property type="entry name" value="Sucrose_P_synth_Pase-like_dom"/>
</dbReference>
<dbReference type="Gene3D" id="3.40.50.1000">
    <property type="entry name" value="HAD superfamily/HAD-like"/>
    <property type="match status" value="1"/>
</dbReference>
<evidence type="ECO:0000256" key="5">
    <source>
        <dbReference type="ARBA" id="ARBA00047471"/>
    </source>
</evidence>
<evidence type="ECO:0000259" key="7">
    <source>
        <dbReference type="Pfam" id="PF05116"/>
    </source>
</evidence>
<dbReference type="CDD" id="cd03800">
    <property type="entry name" value="GT4_sucrose_synthase"/>
    <property type="match status" value="1"/>
</dbReference>
<name>A0A3B1AUC7_9ZZZZ</name>
<dbReference type="Gene3D" id="3.40.50.2000">
    <property type="entry name" value="Glycogen Phosphorylase B"/>
    <property type="match status" value="2"/>
</dbReference>
<dbReference type="InterPro" id="IPR023214">
    <property type="entry name" value="HAD_sf"/>
</dbReference>
<evidence type="ECO:0000256" key="4">
    <source>
        <dbReference type="ARBA" id="ARBA00022679"/>
    </source>
</evidence>
<dbReference type="SUPFAM" id="SSF56784">
    <property type="entry name" value="HAD-like"/>
    <property type="match status" value="1"/>
</dbReference>
<protein>
    <recommendedName>
        <fullName evidence="2">sucrose-phosphate synthase</fullName>
        <ecNumber evidence="2">2.4.1.14</ecNumber>
    </recommendedName>
</protein>
<dbReference type="NCBIfam" id="TIGR02472">
    <property type="entry name" value="sucr_P_syn_N"/>
    <property type="match status" value="1"/>
</dbReference>
<organism evidence="9">
    <name type="scientific">hydrothermal vent metagenome</name>
    <dbReference type="NCBI Taxonomy" id="652676"/>
    <lineage>
        <taxon>unclassified sequences</taxon>
        <taxon>metagenomes</taxon>
        <taxon>ecological metagenomes</taxon>
    </lineage>
</organism>
<accession>A0A3B1AUC7</accession>
<dbReference type="EMBL" id="UOFU01000303">
    <property type="protein sequence ID" value="VAX02948.1"/>
    <property type="molecule type" value="Genomic_DNA"/>
</dbReference>
<evidence type="ECO:0000256" key="3">
    <source>
        <dbReference type="ARBA" id="ARBA00022676"/>
    </source>
</evidence>
<dbReference type="InterPro" id="IPR036412">
    <property type="entry name" value="HAD-like_sf"/>
</dbReference>
<dbReference type="InterPro" id="IPR028098">
    <property type="entry name" value="Glyco_trans_4-like_N"/>
</dbReference>
<dbReference type="AlphaFoldDB" id="A0A3B1AUC7"/>
<dbReference type="Pfam" id="PF13439">
    <property type="entry name" value="Glyco_transf_4"/>
    <property type="match status" value="1"/>
</dbReference>
<evidence type="ECO:0000313" key="9">
    <source>
        <dbReference type="EMBL" id="VAX02948.1"/>
    </source>
</evidence>
<dbReference type="NCBIfam" id="TIGR02471">
    <property type="entry name" value="sucr_syn_bact_C"/>
    <property type="match status" value="1"/>
</dbReference>
<dbReference type="PANTHER" id="PTHR46039">
    <property type="entry name" value="SUCROSE-PHOSPHATE SYNTHASE 3-RELATED"/>
    <property type="match status" value="1"/>
</dbReference>
<feature type="domain" description="Glycosyltransferase subfamily 4-like N-terminal" evidence="8">
    <location>
        <begin position="35"/>
        <end position="230"/>
    </location>
</feature>
<gene>
    <name evidence="9" type="ORF">MNBD_GAMMA20-105</name>
</gene>
<dbReference type="InterPro" id="IPR006380">
    <property type="entry name" value="SPP-like_dom"/>
</dbReference>
<dbReference type="InterPro" id="IPR001296">
    <property type="entry name" value="Glyco_trans_1"/>
</dbReference>
<comment type="catalytic activity">
    <reaction evidence="5">
        <text>beta-D-fructose 6-phosphate + UDP-alpha-D-glucose = sucrose 6(F)-phosphate + UDP + H(+)</text>
        <dbReference type="Rhea" id="RHEA:22172"/>
        <dbReference type="ChEBI" id="CHEBI:15378"/>
        <dbReference type="ChEBI" id="CHEBI:57634"/>
        <dbReference type="ChEBI" id="CHEBI:57723"/>
        <dbReference type="ChEBI" id="CHEBI:58223"/>
        <dbReference type="ChEBI" id="CHEBI:58885"/>
        <dbReference type="EC" id="2.4.1.14"/>
    </reaction>
</comment>
<evidence type="ECO:0000256" key="1">
    <source>
        <dbReference type="ARBA" id="ARBA00006530"/>
    </source>
</evidence>
<dbReference type="NCBIfam" id="TIGR01484">
    <property type="entry name" value="HAD-SF-IIB"/>
    <property type="match status" value="1"/>
</dbReference>
<comment type="similarity">
    <text evidence="1">Belongs to the glycosyltransferase 1 family.</text>
</comment>
<feature type="domain" description="Glycosyl transferase family 1" evidence="6">
    <location>
        <begin position="253"/>
        <end position="418"/>
    </location>
</feature>
<dbReference type="Gene3D" id="3.90.1070.10">
    <property type="match status" value="1"/>
</dbReference>